<dbReference type="RefSeq" id="XP_018000631.1">
    <property type="nucleotide sequence ID" value="XM_018139411.1"/>
</dbReference>
<reference evidence="1 2" key="1">
    <citation type="submission" date="2015-06" db="EMBL/GenBank/DDBJ databases">
        <title>Draft genome of the ant-associated black yeast Phialophora attae CBS 131958.</title>
        <authorList>
            <person name="Moreno L.F."/>
            <person name="Stielow B.J."/>
            <person name="de Hoog S."/>
            <person name="Vicente V.A."/>
            <person name="Weiss V.A."/>
            <person name="de Vries M."/>
            <person name="Cruz L.M."/>
            <person name="Souza E.M."/>
        </authorList>
    </citation>
    <scope>NUCLEOTIDE SEQUENCE [LARGE SCALE GENOMIC DNA]</scope>
    <source>
        <strain evidence="1 2">CBS 131958</strain>
    </source>
</reference>
<keyword evidence="2" id="KW-1185">Reference proteome</keyword>
<name>A0A0N0NMR8_9EURO</name>
<organism evidence="1 2">
    <name type="scientific">Cyphellophora attinorum</name>
    <dbReference type="NCBI Taxonomy" id="1664694"/>
    <lineage>
        <taxon>Eukaryota</taxon>
        <taxon>Fungi</taxon>
        <taxon>Dikarya</taxon>
        <taxon>Ascomycota</taxon>
        <taxon>Pezizomycotina</taxon>
        <taxon>Eurotiomycetes</taxon>
        <taxon>Chaetothyriomycetidae</taxon>
        <taxon>Chaetothyriales</taxon>
        <taxon>Cyphellophoraceae</taxon>
        <taxon>Cyphellophora</taxon>
    </lineage>
</organism>
<gene>
    <name evidence="1" type="ORF">AB675_10624</name>
</gene>
<evidence type="ECO:0000313" key="2">
    <source>
        <dbReference type="Proteomes" id="UP000038010"/>
    </source>
</evidence>
<dbReference type="OrthoDB" id="2529286at2759"/>
<dbReference type="GO" id="GO:0008757">
    <property type="term" value="F:S-adenosylmethionine-dependent methyltransferase activity"/>
    <property type="evidence" value="ECO:0007669"/>
    <property type="project" value="UniProtKB-ARBA"/>
</dbReference>
<dbReference type="PANTHER" id="PTHR14614:SF109">
    <property type="entry name" value="RIBOSOMAL LYSINE N-METHYLTRANSFERASE 5"/>
    <property type="match status" value="1"/>
</dbReference>
<dbReference type="Pfam" id="PF10294">
    <property type="entry name" value="Methyltransf_16"/>
    <property type="match status" value="1"/>
</dbReference>
<dbReference type="InterPro" id="IPR019410">
    <property type="entry name" value="Methyltransf_16"/>
</dbReference>
<dbReference type="Gene3D" id="3.40.50.150">
    <property type="entry name" value="Vaccinia Virus protein VP39"/>
    <property type="match status" value="1"/>
</dbReference>
<dbReference type="GO" id="GO:0032991">
    <property type="term" value="C:protein-containing complex"/>
    <property type="evidence" value="ECO:0007669"/>
    <property type="project" value="TreeGrafter"/>
</dbReference>
<dbReference type="Proteomes" id="UP000038010">
    <property type="component" value="Unassembled WGS sequence"/>
</dbReference>
<dbReference type="STRING" id="1664694.A0A0N0NMR8"/>
<sequence length="274" mass="30135">MNEALGEQVRDASDETFVLFSQDLPSNSLGFVDAKADEIDIDIGIRSFVLKQSPGLLISQRDTGTTGAVLWKVSPLVAQWLTSKPAALYEKGILSEDATVVELGCGITGLIGVAMSPHVDTYVLTDQAYISKRVHENIAECRITQKARGASKAALRFVELDWEKDKPSRAGLSLRPGQNLDLIIACDCIYNDFLIKPLVQTMIDLCRLKVSSSKPTAVLVAQQLRDSSIFEDFMASFLDDFDVWRLADDALPAGLRLGSGYTVHLAWLRERLSD</sequence>
<dbReference type="AlphaFoldDB" id="A0A0N0NMR8"/>
<dbReference type="PANTHER" id="PTHR14614">
    <property type="entry name" value="HEPATOCELLULAR CARCINOMA-ASSOCIATED ANTIGEN"/>
    <property type="match status" value="1"/>
</dbReference>
<dbReference type="EMBL" id="LFJN01000011">
    <property type="protein sequence ID" value="KPI40668.1"/>
    <property type="molecule type" value="Genomic_DNA"/>
</dbReference>
<dbReference type="GeneID" id="28731291"/>
<proteinExistence type="predicted"/>
<dbReference type="InterPro" id="IPR029063">
    <property type="entry name" value="SAM-dependent_MTases_sf"/>
</dbReference>
<accession>A0A0N0NMR8</accession>
<dbReference type="SUPFAM" id="SSF53335">
    <property type="entry name" value="S-adenosyl-L-methionine-dependent methyltransferases"/>
    <property type="match status" value="1"/>
</dbReference>
<comment type="caution">
    <text evidence="1">The sequence shown here is derived from an EMBL/GenBank/DDBJ whole genome shotgun (WGS) entry which is preliminary data.</text>
</comment>
<evidence type="ECO:0000313" key="1">
    <source>
        <dbReference type="EMBL" id="KPI40668.1"/>
    </source>
</evidence>
<dbReference type="VEuPathDB" id="FungiDB:AB675_10624"/>
<dbReference type="GO" id="GO:0005829">
    <property type="term" value="C:cytosol"/>
    <property type="evidence" value="ECO:0007669"/>
    <property type="project" value="TreeGrafter"/>
</dbReference>
<protein>
    <submittedName>
        <fullName evidence="1">Diaminohydroxyphosphoribosylamino-pyrimidine deaminase</fullName>
    </submittedName>
</protein>